<dbReference type="InterPro" id="IPR003593">
    <property type="entry name" value="AAA+_ATPase"/>
</dbReference>
<dbReference type="InterPro" id="IPR003439">
    <property type="entry name" value="ABC_transporter-like_ATP-bd"/>
</dbReference>
<dbReference type="SUPFAM" id="SSF52540">
    <property type="entry name" value="P-loop containing nucleoside triphosphate hydrolases"/>
    <property type="match status" value="1"/>
</dbReference>
<keyword evidence="3" id="KW-0547">Nucleotide-binding</keyword>
<dbReference type="Gene3D" id="3.40.50.300">
    <property type="entry name" value="P-loop containing nucleotide triphosphate hydrolases"/>
    <property type="match status" value="1"/>
</dbReference>
<dbReference type="PROSITE" id="PS50893">
    <property type="entry name" value="ABC_TRANSPORTER_2"/>
    <property type="match status" value="1"/>
</dbReference>
<dbReference type="RefSeq" id="WP_125962695.1">
    <property type="nucleotide sequence ID" value="NZ_QXGM01000001.1"/>
</dbReference>
<dbReference type="SMART" id="SM00382">
    <property type="entry name" value="AAA"/>
    <property type="match status" value="1"/>
</dbReference>
<keyword evidence="2" id="KW-0813">Transport</keyword>
<comment type="similarity">
    <text evidence="1">Belongs to the ABC transporter superfamily.</text>
</comment>
<dbReference type="Proteomes" id="UP000287609">
    <property type="component" value="Unassembled WGS sequence"/>
</dbReference>
<accession>A0A430FRH2</accession>
<feature type="region of interest" description="Disordered" evidence="5">
    <location>
        <begin position="318"/>
        <end position="345"/>
    </location>
</feature>
<evidence type="ECO:0000256" key="2">
    <source>
        <dbReference type="ARBA" id="ARBA00022448"/>
    </source>
</evidence>
<reference evidence="7 8" key="1">
    <citation type="submission" date="2018-09" db="EMBL/GenBank/DDBJ databases">
        <title>Characterization of the phylogenetic diversity of five novel species belonging to the genus Bifidobacterium.</title>
        <authorList>
            <person name="Lugli G.A."/>
            <person name="Duranti S."/>
            <person name="Milani C."/>
        </authorList>
    </citation>
    <scope>NUCLEOTIDE SEQUENCE [LARGE SCALE GENOMIC DNA]</scope>
    <source>
        <strain evidence="7 8">2036B</strain>
    </source>
</reference>
<keyword evidence="8" id="KW-1185">Reference proteome</keyword>
<dbReference type="AlphaFoldDB" id="A0A430FRH2"/>
<sequence length="345" mass="36971">MIEISHLTKHFGAKKALDDVTFTAKNGRVTGFLGPNGAGKSTTMKAVLGLLRPESGTATIDRRPYAHHVHPLECVGAVLDARGAHKGRNARAHLRAIAATNNIPQSRVDEVMALTGLTSVAKRKTGQFSLGMGQRLSIAAALLGDPNNLILDEPVNGLDPEGVKWVRDLCRACAAQGKAVLLSSHLMSEVAQTADDLVIIGQGRILETSTVADFIARHGTSYIHVVTPDPEHIFSLFGTFQSVNIEPMELTTPAPVDAAALRLTGIDIVSAAQILADTNIVVYEFCEVRSSLEDAYMRLTHSEVEYEAQPVKPVHKVEPAQSAQLAQSAQPVGQQMLDGKQGDVR</sequence>
<keyword evidence="4 7" id="KW-0067">ATP-binding</keyword>
<feature type="domain" description="ABC transporter" evidence="6">
    <location>
        <begin position="2"/>
        <end position="227"/>
    </location>
</feature>
<dbReference type="PANTHER" id="PTHR43335">
    <property type="entry name" value="ABC TRANSPORTER, ATP-BINDING PROTEIN"/>
    <property type="match status" value="1"/>
</dbReference>
<dbReference type="OrthoDB" id="9804819at2"/>
<organism evidence="7 8">
    <name type="scientific">Bifidobacterium dolichotidis</name>
    <dbReference type="NCBI Taxonomy" id="2306976"/>
    <lineage>
        <taxon>Bacteria</taxon>
        <taxon>Bacillati</taxon>
        <taxon>Actinomycetota</taxon>
        <taxon>Actinomycetes</taxon>
        <taxon>Bifidobacteriales</taxon>
        <taxon>Bifidobacteriaceae</taxon>
        <taxon>Bifidobacterium</taxon>
    </lineage>
</organism>
<evidence type="ECO:0000256" key="1">
    <source>
        <dbReference type="ARBA" id="ARBA00005417"/>
    </source>
</evidence>
<comment type="caution">
    <text evidence="7">The sequence shown here is derived from an EMBL/GenBank/DDBJ whole genome shotgun (WGS) entry which is preliminary data.</text>
</comment>
<evidence type="ECO:0000313" key="7">
    <source>
        <dbReference type="EMBL" id="RSX55460.1"/>
    </source>
</evidence>
<protein>
    <submittedName>
        <fullName evidence="7">Multidrug ABC transporter ATP-binding protein</fullName>
    </submittedName>
</protein>
<evidence type="ECO:0000256" key="5">
    <source>
        <dbReference type="SAM" id="MobiDB-lite"/>
    </source>
</evidence>
<evidence type="ECO:0000256" key="4">
    <source>
        <dbReference type="ARBA" id="ARBA00022840"/>
    </source>
</evidence>
<dbReference type="InterPro" id="IPR027417">
    <property type="entry name" value="P-loop_NTPase"/>
</dbReference>
<dbReference type="Pfam" id="PF00005">
    <property type="entry name" value="ABC_tran"/>
    <property type="match status" value="1"/>
</dbReference>
<dbReference type="GO" id="GO:0005524">
    <property type="term" value="F:ATP binding"/>
    <property type="evidence" value="ECO:0007669"/>
    <property type="project" value="UniProtKB-KW"/>
</dbReference>
<evidence type="ECO:0000256" key="3">
    <source>
        <dbReference type="ARBA" id="ARBA00022741"/>
    </source>
</evidence>
<name>A0A430FRH2_9BIFI</name>
<proteinExistence type="inferred from homology"/>
<gene>
    <name evidence="7" type="ORF">D2E26_0023</name>
</gene>
<evidence type="ECO:0000259" key="6">
    <source>
        <dbReference type="PROSITE" id="PS50893"/>
    </source>
</evidence>
<evidence type="ECO:0000313" key="8">
    <source>
        <dbReference type="Proteomes" id="UP000287609"/>
    </source>
</evidence>
<dbReference type="PANTHER" id="PTHR43335:SF4">
    <property type="entry name" value="ABC TRANSPORTER, ATP-BINDING PROTEIN"/>
    <property type="match status" value="1"/>
</dbReference>
<feature type="compositionally biased region" description="Low complexity" evidence="5">
    <location>
        <begin position="320"/>
        <end position="330"/>
    </location>
</feature>
<dbReference type="EMBL" id="QXGM01000001">
    <property type="protein sequence ID" value="RSX55460.1"/>
    <property type="molecule type" value="Genomic_DNA"/>
</dbReference>
<dbReference type="GO" id="GO:0016887">
    <property type="term" value="F:ATP hydrolysis activity"/>
    <property type="evidence" value="ECO:0007669"/>
    <property type="project" value="InterPro"/>
</dbReference>